<reference evidence="1 2" key="1">
    <citation type="journal article" date="2018" name="Front. Plant Sci.">
        <title>Red Clover (Trifolium pratense) and Zigzag Clover (T. medium) - A Picture of Genomic Similarities and Differences.</title>
        <authorList>
            <person name="Dluhosova J."/>
            <person name="Istvanek J."/>
            <person name="Nedelnik J."/>
            <person name="Repkova J."/>
        </authorList>
    </citation>
    <scope>NUCLEOTIDE SEQUENCE [LARGE SCALE GENOMIC DNA]</scope>
    <source>
        <strain evidence="2">cv. 10/8</strain>
        <tissue evidence="1">Leaf</tissue>
    </source>
</reference>
<organism evidence="1 2">
    <name type="scientific">Trifolium medium</name>
    <dbReference type="NCBI Taxonomy" id="97028"/>
    <lineage>
        <taxon>Eukaryota</taxon>
        <taxon>Viridiplantae</taxon>
        <taxon>Streptophyta</taxon>
        <taxon>Embryophyta</taxon>
        <taxon>Tracheophyta</taxon>
        <taxon>Spermatophyta</taxon>
        <taxon>Magnoliopsida</taxon>
        <taxon>eudicotyledons</taxon>
        <taxon>Gunneridae</taxon>
        <taxon>Pentapetalae</taxon>
        <taxon>rosids</taxon>
        <taxon>fabids</taxon>
        <taxon>Fabales</taxon>
        <taxon>Fabaceae</taxon>
        <taxon>Papilionoideae</taxon>
        <taxon>50 kb inversion clade</taxon>
        <taxon>NPAAA clade</taxon>
        <taxon>Hologalegina</taxon>
        <taxon>IRL clade</taxon>
        <taxon>Trifolieae</taxon>
        <taxon>Trifolium</taxon>
    </lineage>
</organism>
<dbReference type="EMBL" id="LXQA010151024">
    <property type="protein sequence ID" value="MCI26052.1"/>
    <property type="molecule type" value="Genomic_DNA"/>
</dbReference>
<protein>
    <submittedName>
        <fullName evidence="1">Vacuolar sorting protein</fullName>
    </submittedName>
</protein>
<sequence>MPKIAAQFQTNKKHGSILEEITDEEIYDGHTIVSALNFNMLALSVAIAQLGNEHFGPVKDLAPLGDMVM</sequence>
<comment type="caution">
    <text evidence="1">The sequence shown here is derived from an EMBL/GenBank/DDBJ whole genome shotgun (WGS) entry which is preliminary data.</text>
</comment>
<name>A0A392QQB1_9FABA</name>
<evidence type="ECO:0000313" key="2">
    <source>
        <dbReference type="Proteomes" id="UP000265520"/>
    </source>
</evidence>
<proteinExistence type="predicted"/>
<dbReference type="AlphaFoldDB" id="A0A392QQB1"/>
<evidence type="ECO:0000313" key="1">
    <source>
        <dbReference type="EMBL" id="MCI26052.1"/>
    </source>
</evidence>
<dbReference type="Proteomes" id="UP000265520">
    <property type="component" value="Unassembled WGS sequence"/>
</dbReference>
<keyword evidence="2" id="KW-1185">Reference proteome</keyword>
<accession>A0A392QQB1</accession>